<proteinExistence type="predicted"/>
<dbReference type="EMBL" id="MH536811">
    <property type="protein sequence ID" value="AXG66131.1"/>
    <property type="molecule type" value="Genomic_DNA"/>
</dbReference>
<keyword evidence="2" id="KW-1185">Reference proteome</keyword>
<accession>A0A345GT59</accession>
<dbReference type="GeneID" id="55609150"/>
<protein>
    <submittedName>
        <fullName evidence="1">Uncharacterized protein</fullName>
    </submittedName>
</protein>
<dbReference type="KEGG" id="vg:55609150"/>
<reference evidence="1 2" key="1">
    <citation type="submission" date="2018-06" db="EMBL/GenBank/DDBJ databases">
        <authorList>
            <person name="Moussa A."/>
            <person name="Couoh J.M."/>
            <person name="Harbem L."/>
            <person name="Okocha J.C."/>
            <person name="Taylor D."/>
            <person name="Teutsch A.B."/>
            <person name="Smith B.R."/>
            <person name="Suri N."/>
            <person name="Layton S.R."/>
            <person name="Kim T."/>
            <person name="Hughes L.E."/>
            <person name="Garlena R.A."/>
            <person name="Russell D.A."/>
            <person name="Pope W.H."/>
            <person name="Jacobs-Sera D."/>
            <person name="Hatfull G.F."/>
        </authorList>
    </citation>
    <scope>NUCLEOTIDE SEQUENCE [LARGE SCALE GENOMIC DNA]</scope>
</reference>
<evidence type="ECO:0000313" key="2">
    <source>
        <dbReference type="Proteomes" id="UP000259354"/>
    </source>
</evidence>
<name>A0A345GT59_9CAUD</name>
<evidence type="ECO:0000313" key="1">
    <source>
        <dbReference type="EMBL" id="AXG66131.1"/>
    </source>
</evidence>
<organism evidence="1 2">
    <name type="scientific">Streptomyces phage Annadreamy</name>
    <dbReference type="NCBI Taxonomy" id="2250335"/>
    <lineage>
        <taxon>Viruses</taxon>
        <taxon>Duplodnaviria</taxon>
        <taxon>Heunggongvirae</taxon>
        <taxon>Uroviricota</taxon>
        <taxon>Caudoviricetes</taxon>
        <taxon>Stanwilliamsviridae</taxon>
        <taxon>Loccivirinae</taxon>
        <taxon>Annadreamyvirus</taxon>
        <taxon>Annadreamyvirus annadreamy</taxon>
    </lineage>
</organism>
<dbReference type="Proteomes" id="UP000259354">
    <property type="component" value="Segment"/>
</dbReference>
<gene>
    <name evidence="1" type="primary">7</name>
    <name evidence="1" type="ORF">SEA_ANNADREAMY_7</name>
</gene>
<dbReference type="RefSeq" id="YP_009838976.1">
    <property type="nucleotide sequence ID" value="NC_048719.1"/>
</dbReference>
<sequence length="81" mass="9273">MTDSSGMFRIYSDGLDSDLLEPAKRGVLMDRTTLFHAYHAMVSEEDQDAFLKSDVNHFYQVAHTGRTDDGREYLTFVHIAE</sequence>